<proteinExistence type="inferred from homology"/>
<dbReference type="PRINTS" id="PR00081">
    <property type="entry name" value="GDHRDH"/>
</dbReference>
<dbReference type="Proteomes" id="UP001492380">
    <property type="component" value="Unassembled WGS sequence"/>
</dbReference>
<dbReference type="EMBL" id="JBBWRZ010000006">
    <property type="protein sequence ID" value="KAK8234093.1"/>
    <property type="molecule type" value="Genomic_DNA"/>
</dbReference>
<sequence length="304" mass="32750">MTEVIINDSDLKAVEGQVVFITGGASGIGLATALLCTKLGAKVVVGDRSPLPTDVTQPNLSHVPLDVSSWQSLSAAFKEVVKLHGRIDHVFANAGIGPRTNLLEDNLDENGDLKEPDHATLDINLKSVMNTAALAFHYMKKDSRGGSVVLIGSASSFQRFQAVDYSTAKHGVLGLMRSFTLLLHPKLPIRINALAPCWTATKMIPSDFLQSVGVGFQGPETVARSAALLMADQSRHGQLIYSEEGRYMEIDEGLRAAARSLCQDREPITNAVDKMRMARHTEILSEFGAEKSEAVERVAGVASQ</sequence>
<name>A0ABR1YNL3_9PEZI</name>
<evidence type="ECO:0000313" key="4">
    <source>
        <dbReference type="Proteomes" id="UP001492380"/>
    </source>
</evidence>
<comment type="caution">
    <text evidence="3">The sequence shown here is derived from an EMBL/GenBank/DDBJ whole genome shotgun (WGS) entry which is preliminary data.</text>
</comment>
<dbReference type="Gene3D" id="3.40.50.720">
    <property type="entry name" value="NAD(P)-binding Rossmann-like Domain"/>
    <property type="match status" value="1"/>
</dbReference>
<dbReference type="PANTHER" id="PTHR43180">
    <property type="entry name" value="3-OXOACYL-(ACYL-CARRIER-PROTEIN) REDUCTASE (AFU_ORTHOLOGUE AFUA_6G11210)"/>
    <property type="match status" value="1"/>
</dbReference>
<reference evidence="3 4" key="1">
    <citation type="submission" date="2024-04" db="EMBL/GenBank/DDBJ databases">
        <title>Phyllosticta paracitricarpa is synonymous to the EU quarantine fungus P. citricarpa based on phylogenomic analyses.</title>
        <authorList>
            <consortium name="Lawrence Berkeley National Laboratory"/>
            <person name="Van Ingen-Buijs V.A."/>
            <person name="Van Westerhoven A.C."/>
            <person name="Haridas S."/>
            <person name="Skiadas P."/>
            <person name="Martin F."/>
            <person name="Groenewald J.Z."/>
            <person name="Crous P.W."/>
            <person name="Seidl M.F."/>
        </authorList>
    </citation>
    <scope>NUCLEOTIDE SEQUENCE [LARGE SCALE GENOMIC DNA]</scope>
    <source>
        <strain evidence="3 4">CBS 123374</strain>
    </source>
</reference>
<dbReference type="InterPro" id="IPR002347">
    <property type="entry name" value="SDR_fam"/>
</dbReference>
<evidence type="ECO:0000256" key="2">
    <source>
        <dbReference type="ARBA" id="ARBA00023002"/>
    </source>
</evidence>
<evidence type="ECO:0008006" key="5">
    <source>
        <dbReference type="Google" id="ProtNLM"/>
    </source>
</evidence>
<dbReference type="PANTHER" id="PTHR43180:SF10">
    <property type="entry name" value="NAD(P)-BINDING PROTEIN"/>
    <property type="match status" value="1"/>
</dbReference>
<gene>
    <name evidence="3" type="ORF">HDK90DRAFT_288907</name>
</gene>
<keyword evidence="2" id="KW-0560">Oxidoreductase</keyword>
<dbReference type="InterPro" id="IPR036291">
    <property type="entry name" value="NAD(P)-bd_dom_sf"/>
</dbReference>
<organism evidence="3 4">
    <name type="scientific">Phyllosticta capitalensis</name>
    <dbReference type="NCBI Taxonomy" id="121624"/>
    <lineage>
        <taxon>Eukaryota</taxon>
        <taxon>Fungi</taxon>
        <taxon>Dikarya</taxon>
        <taxon>Ascomycota</taxon>
        <taxon>Pezizomycotina</taxon>
        <taxon>Dothideomycetes</taxon>
        <taxon>Dothideomycetes incertae sedis</taxon>
        <taxon>Botryosphaeriales</taxon>
        <taxon>Phyllostictaceae</taxon>
        <taxon>Phyllosticta</taxon>
    </lineage>
</organism>
<dbReference type="Pfam" id="PF00106">
    <property type="entry name" value="adh_short"/>
    <property type="match status" value="1"/>
</dbReference>
<keyword evidence="4" id="KW-1185">Reference proteome</keyword>
<comment type="similarity">
    <text evidence="1">Belongs to the short-chain dehydrogenases/reductases (SDR) family.</text>
</comment>
<accession>A0ABR1YNL3</accession>
<evidence type="ECO:0000313" key="3">
    <source>
        <dbReference type="EMBL" id="KAK8234093.1"/>
    </source>
</evidence>
<protein>
    <recommendedName>
        <fullName evidence="5">NAD(P)-binding protein</fullName>
    </recommendedName>
</protein>
<dbReference type="SUPFAM" id="SSF51735">
    <property type="entry name" value="NAD(P)-binding Rossmann-fold domains"/>
    <property type="match status" value="1"/>
</dbReference>
<evidence type="ECO:0000256" key="1">
    <source>
        <dbReference type="ARBA" id="ARBA00006484"/>
    </source>
</evidence>